<evidence type="ECO:0000313" key="2">
    <source>
        <dbReference type="EMBL" id="KAF3861005.1"/>
    </source>
</evidence>
<organism evidence="2 3">
    <name type="scientific">Dissostichus mawsoni</name>
    <name type="common">Antarctic cod</name>
    <dbReference type="NCBI Taxonomy" id="36200"/>
    <lineage>
        <taxon>Eukaryota</taxon>
        <taxon>Metazoa</taxon>
        <taxon>Chordata</taxon>
        <taxon>Craniata</taxon>
        <taxon>Vertebrata</taxon>
        <taxon>Euteleostomi</taxon>
        <taxon>Actinopterygii</taxon>
        <taxon>Neopterygii</taxon>
        <taxon>Teleostei</taxon>
        <taxon>Neoteleostei</taxon>
        <taxon>Acanthomorphata</taxon>
        <taxon>Eupercaria</taxon>
        <taxon>Perciformes</taxon>
        <taxon>Notothenioidei</taxon>
        <taxon>Nototheniidae</taxon>
        <taxon>Dissostichus</taxon>
    </lineage>
</organism>
<reference evidence="2 3" key="1">
    <citation type="submission" date="2020-03" db="EMBL/GenBank/DDBJ databases">
        <title>Dissostichus mawsoni Genome sequencing and assembly.</title>
        <authorList>
            <person name="Park H."/>
        </authorList>
    </citation>
    <scope>NUCLEOTIDE SEQUENCE [LARGE SCALE GENOMIC DNA]</scope>
    <source>
        <strain evidence="2">DM0001</strain>
        <tissue evidence="2">Muscle</tissue>
    </source>
</reference>
<name>A0A7J5ZGT2_DISMA</name>
<comment type="caution">
    <text evidence="2">The sequence shown here is derived from an EMBL/GenBank/DDBJ whole genome shotgun (WGS) entry which is preliminary data.</text>
</comment>
<dbReference type="Proteomes" id="UP000518266">
    <property type="component" value="Unassembled WGS sequence"/>
</dbReference>
<evidence type="ECO:0000313" key="3">
    <source>
        <dbReference type="Proteomes" id="UP000518266"/>
    </source>
</evidence>
<feature type="region of interest" description="Disordered" evidence="1">
    <location>
        <begin position="142"/>
        <end position="178"/>
    </location>
</feature>
<gene>
    <name evidence="2" type="ORF">F7725_001260</name>
</gene>
<feature type="non-terminal residue" evidence="2">
    <location>
        <position position="1"/>
    </location>
</feature>
<accession>A0A7J5ZGT2</accession>
<evidence type="ECO:0000256" key="1">
    <source>
        <dbReference type="SAM" id="MobiDB-lite"/>
    </source>
</evidence>
<proteinExistence type="predicted"/>
<sequence length="506" mass="55342">MYAVDGRIVFCIIRWRRVRSLLLTPPDDHHAGGVGGRQQTLVAVEADVEHRAAVTLQLVHDRLRPLSEGHEGQKMLWTCCEPCWIGKLLFSCRSSSLLTQALMSSEGSLASRLIQDRAEMLQMELPSLTTRRLALVSFPVGGGGGKQQRPARKEKMLPRSSPAHRILPGASKESESTRPVSLLHPPFTFFPVEMFTTCRLLFMGWKVQHSSSLDSGSRTSRMQRPSPVFQIRSVPSRDVDTMMSLLRDQAKSVTGPAVTFTLGGDGDSVMMDSVPSREQQASRVYMLVEDVVHASEGVVFTQSRVSGHRPAGLRHRGSSADGPAVASGSLRAGVLLKCGAGAAHTAGPEAALLGQRPVAQGQQLTAQPQVLPAQTRLKATLGVLPEQLAAAPDVLSSELGERRRAVISRTRSQLPSNLRVLKSSRRKLIRKEILRSKEDSRRERSNNFQAFVKMALETLLGSCRRKHGGARANRADTLLFLTSSPLQHFSLNSSPLSLQTGLSQRQ</sequence>
<dbReference type="AlphaFoldDB" id="A0A7J5ZGT2"/>
<keyword evidence="3" id="KW-1185">Reference proteome</keyword>
<protein>
    <submittedName>
        <fullName evidence="2">Uncharacterized protein</fullName>
    </submittedName>
</protein>
<dbReference type="OrthoDB" id="8905625at2759"/>
<dbReference type="EMBL" id="JAAKFY010000002">
    <property type="protein sequence ID" value="KAF3861005.1"/>
    <property type="molecule type" value="Genomic_DNA"/>
</dbReference>